<dbReference type="SUPFAM" id="SSF55781">
    <property type="entry name" value="GAF domain-like"/>
    <property type="match status" value="1"/>
</dbReference>
<organism evidence="4 5">
    <name type="scientific">Microlunatus aurantiacus</name>
    <dbReference type="NCBI Taxonomy" id="446786"/>
    <lineage>
        <taxon>Bacteria</taxon>
        <taxon>Bacillati</taxon>
        <taxon>Actinomycetota</taxon>
        <taxon>Actinomycetes</taxon>
        <taxon>Propionibacteriales</taxon>
        <taxon>Propionibacteriaceae</taxon>
        <taxon>Microlunatus</taxon>
    </lineage>
</organism>
<keyword evidence="1" id="KW-0805">Transcription regulation</keyword>
<evidence type="ECO:0000256" key="2">
    <source>
        <dbReference type="ARBA" id="ARBA00023163"/>
    </source>
</evidence>
<dbReference type="Pfam" id="PF03861">
    <property type="entry name" value="ANTAR"/>
    <property type="match status" value="1"/>
</dbReference>
<dbReference type="Gene3D" id="3.30.450.40">
    <property type="match status" value="1"/>
</dbReference>
<dbReference type="RefSeq" id="WP_344811547.1">
    <property type="nucleotide sequence ID" value="NZ_BAAAYX010000003.1"/>
</dbReference>
<dbReference type="InterPro" id="IPR005561">
    <property type="entry name" value="ANTAR"/>
</dbReference>
<evidence type="ECO:0000259" key="3">
    <source>
        <dbReference type="PROSITE" id="PS50921"/>
    </source>
</evidence>
<protein>
    <submittedName>
        <fullName evidence="4">GAF and ANTAR domain-containing protein</fullName>
    </submittedName>
</protein>
<dbReference type="InterPro" id="IPR012074">
    <property type="entry name" value="GAF_ANTAR"/>
</dbReference>
<dbReference type="EMBL" id="BAAAYX010000003">
    <property type="protein sequence ID" value="GAA3698509.1"/>
    <property type="molecule type" value="Genomic_DNA"/>
</dbReference>
<evidence type="ECO:0000313" key="5">
    <source>
        <dbReference type="Proteomes" id="UP001500051"/>
    </source>
</evidence>
<dbReference type="PROSITE" id="PS50921">
    <property type="entry name" value="ANTAR"/>
    <property type="match status" value="1"/>
</dbReference>
<comment type="caution">
    <text evidence="4">The sequence shown here is derived from an EMBL/GenBank/DDBJ whole genome shotgun (WGS) entry which is preliminary data.</text>
</comment>
<dbReference type="PIRSF" id="PIRSF036625">
    <property type="entry name" value="GAF_ANTAR"/>
    <property type="match status" value="1"/>
</dbReference>
<dbReference type="Gene3D" id="1.10.10.10">
    <property type="entry name" value="Winged helix-like DNA-binding domain superfamily/Winged helix DNA-binding domain"/>
    <property type="match status" value="1"/>
</dbReference>
<feature type="domain" description="ANTAR" evidence="3">
    <location>
        <begin position="166"/>
        <end position="227"/>
    </location>
</feature>
<name>A0ABP7CZB1_9ACTN</name>
<sequence>MPEEAFRHRVWVQLEPVLRASTAIDEYLQAATDLAGGLIEVSGSYSLSASLYGNLTTVASSDRAAWEADQVEFDTKAGPCVEALRDGAVHGAIDLGSERRWPAWTAVAGLLGFVTAAGVPAEIAGGHRLALNLYAPVPGVFDDETLRRATVFAEEVARTVPGAVRLFAADERASQLEQALASRTTIDQALGVLMAQNSCSADEAFGILRRASQSRNVKLRDVAALIIERFTGHPAAESPPFRT</sequence>
<evidence type="ECO:0000256" key="1">
    <source>
        <dbReference type="ARBA" id="ARBA00023015"/>
    </source>
</evidence>
<dbReference type="SMART" id="SM01012">
    <property type="entry name" value="ANTAR"/>
    <property type="match status" value="1"/>
</dbReference>
<evidence type="ECO:0000313" key="4">
    <source>
        <dbReference type="EMBL" id="GAA3698509.1"/>
    </source>
</evidence>
<dbReference type="Proteomes" id="UP001500051">
    <property type="component" value="Unassembled WGS sequence"/>
</dbReference>
<reference evidence="5" key="1">
    <citation type="journal article" date="2019" name="Int. J. Syst. Evol. Microbiol.">
        <title>The Global Catalogue of Microorganisms (GCM) 10K type strain sequencing project: providing services to taxonomists for standard genome sequencing and annotation.</title>
        <authorList>
            <consortium name="The Broad Institute Genomics Platform"/>
            <consortium name="The Broad Institute Genome Sequencing Center for Infectious Disease"/>
            <person name="Wu L."/>
            <person name="Ma J."/>
        </authorList>
    </citation>
    <scope>NUCLEOTIDE SEQUENCE [LARGE SCALE GENOMIC DNA]</scope>
    <source>
        <strain evidence="5">JCM 16548</strain>
    </source>
</reference>
<dbReference type="InterPro" id="IPR036388">
    <property type="entry name" value="WH-like_DNA-bd_sf"/>
</dbReference>
<proteinExistence type="predicted"/>
<accession>A0ABP7CZB1</accession>
<keyword evidence="2" id="KW-0804">Transcription</keyword>
<gene>
    <name evidence="4" type="ORF">GCM10022204_13560</name>
</gene>
<dbReference type="SUPFAM" id="SSF52172">
    <property type="entry name" value="CheY-like"/>
    <property type="match status" value="1"/>
</dbReference>
<dbReference type="InterPro" id="IPR011006">
    <property type="entry name" value="CheY-like_superfamily"/>
</dbReference>
<keyword evidence="5" id="KW-1185">Reference proteome</keyword>
<dbReference type="InterPro" id="IPR029016">
    <property type="entry name" value="GAF-like_dom_sf"/>
</dbReference>